<evidence type="ECO:0000256" key="6">
    <source>
        <dbReference type="ARBA" id="ARBA00022737"/>
    </source>
</evidence>
<dbReference type="GO" id="GO:0051012">
    <property type="term" value="P:microtubule sliding"/>
    <property type="evidence" value="ECO:0007669"/>
    <property type="project" value="UniProtKB-UniRule"/>
</dbReference>
<dbReference type="InterPro" id="IPR037190">
    <property type="entry name" value="LIS1_N"/>
</dbReference>
<dbReference type="InterPro" id="IPR019775">
    <property type="entry name" value="WD40_repeat_CS"/>
</dbReference>
<keyword evidence="4 11" id="KW-0132">Cell division</keyword>
<feature type="repeat" description="WD" evidence="12">
    <location>
        <begin position="380"/>
        <end position="414"/>
    </location>
</feature>
<dbReference type="GO" id="GO:0005737">
    <property type="term" value="C:cytoplasm"/>
    <property type="evidence" value="ECO:0007669"/>
    <property type="project" value="UniProtKB-UniRule"/>
</dbReference>
<feature type="domain" description="PAC1-like LisH-like dimerisation" evidence="14">
    <location>
        <begin position="7"/>
        <end position="42"/>
    </location>
</feature>
<accession>A0A1X0QUG7</accession>
<dbReference type="SMART" id="SM00320">
    <property type="entry name" value="WD40"/>
    <property type="match status" value="7"/>
</dbReference>
<protein>
    <recommendedName>
        <fullName evidence="11">Nuclear distribution protein PAC1</fullName>
    </recommendedName>
    <alternativeName>
        <fullName evidence="11">Lissencephaly-1 homolog</fullName>
        <shortName evidence="11">LIS-1</shortName>
    </alternativeName>
    <alternativeName>
        <fullName evidence="11">nudF homolog</fullName>
    </alternativeName>
</protein>
<dbReference type="PROSITE" id="PS00678">
    <property type="entry name" value="WD_REPEATS_1"/>
    <property type="match status" value="5"/>
</dbReference>
<dbReference type="InterPro" id="IPR001680">
    <property type="entry name" value="WD40_rpt"/>
</dbReference>
<dbReference type="CDD" id="cd00200">
    <property type="entry name" value="WD40"/>
    <property type="match status" value="1"/>
</dbReference>
<keyword evidence="15" id="KW-0378">Hydrolase</keyword>
<keyword evidence="8 11" id="KW-0175">Coiled coil</keyword>
<keyword evidence="6" id="KW-0677">Repeat</keyword>
<dbReference type="Proteomes" id="UP000242414">
    <property type="component" value="Unassembled WGS sequence"/>
</dbReference>
<dbReference type="OrthoDB" id="10264588at2759"/>
<organism evidence="15">
    <name type="scientific">Rhizopus microsporus var. microsporus</name>
    <dbReference type="NCBI Taxonomy" id="86635"/>
    <lineage>
        <taxon>Eukaryota</taxon>
        <taxon>Fungi</taxon>
        <taxon>Fungi incertae sedis</taxon>
        <taxon>Mucoromycota</taxon>
        <taxon>Mucoromycotina</taxon>
        <taxon>Mucoromycetes</taxon>
        <taxon>Mucorales</taxon>
        <taxon>Mucorineae</taxon>
        <taxon>Rhizopodaceae</taxon>
        <taxon>Rhizopus</taxon>
    </lineage>
</organism>
<comment type="domain">
    <text evidence="11">Dimerization mediated by the LisH domain may be required to activate dynein.</text>
</comment>
<feature type="repeat" description="WD" evidence="12">
    <location>
        <begin position="233"/>
        <end position="274"/>
    </location>
</feature>
<feature type="repeat" description="WD" evidence="12">
    <location>
        <begin position="148"/>
        <end position="183"/>
    </location>
</feature>
<evidence type="ECO:0000256" key="12">
    <source>
        <dbReference type="PROSITE-ProRule" id="PRU00221"/>
    </source>
</evidence>
<evidence type="ECO:0000256" key="3">
    <source>
        <dbReference type="ARBA" id="ARBA00022574"/>
    </source>
</evidence>
<dbReference type="InterPro" id="IPR017252">
    <property type="entry name" value="Dynein_regulator_LIS1"/>
</dbReference>
<feature type="repeat" description="WD" evidence="12">
    <location>
        <begin position="313"/>
        <end position="329"/>
    </location>
</feature>
<feature type="repeat" description="WD" evidence="12">
    <location>
        <begin position="338"/>
        <end position="379"/>
    </location>
</feature>
<dbReference type="FunFam" id="1.20.960.30:FF:000002">
    <property type="entry name" value="Platelet-activating factor acetylhydrolase ib"/>
    <property type="match status" value="1"/>
</dbReference>
<name>A0A1X0QUG7_RHIZD</name>
<dbReference type="InterPro" id="IPR036322">
    <property type="entry name" value="WD40_repeat_dom_sf"/>
</dbReference>
<dbReference type="GO" id="GO:0005874">
    <property type="term" value="C:microtubule"/>
    <property type="evidence" value="ECO:0007669"/>
    <property type="project" value="UniProtKB-KW"/>
</dbReference>
<dbReference type="SUPFAM" id="SSF50978">
    <property type="entry name" value="WD40 repeat-like"/>
    <property type="match status" value="1"/>
</dbReference>
<proteinExistence type="inferred from homology"/>
<dbReference type="PANTHER" id="PTHR19848">
    <property type="entry name" value="WD40 REPEAT PROTEIN"/>
    <property type="match status" value="1"/>
</dbReference>
<evidence type="ECO:0000256" key="5">
    <source>
        <dbReference type="ARBA" id="ARBA00022701"/>
    </source>
</evidence>
<evidence type="ECO:0000256" key="10">
    <source>
        <dbReference type="ARBA" id="ARBA00023306"/>
    </source>
</evidence>
<dbReference type="GO" id="GO:0007154">
    <property type="term" value="P:cell communication"/>
    <property type="evidence" value="ECO:0007669"/>
    <property type="project" value="UniProtKB-ARBA"/>
</dbReference>
<evidence type="ECO:0000256" key="9">
    <source>
        <dbReference type="ARBA" id="ARBA00023212"/>
    </source>
</evidence>
<comment type="subunit">
    <text evidence="11">Self-associates. Interacts with NDL1 and dynein.</text>
</comment>
<dbReference type="AlphaFoldDB" id="A0A1X0QUG7"/>
<evidence type="ECO:0000256" key="2">
    <source>
        <dbReference type="ARBA" id="ARBA00022490"/>
    </source>
</evidence>
<dbReference type="GO" id="GO:0005875">
    <property type="term" value="C:microtubule associated complex"/>
    <property type="evidence" value="ECO:0007669"/>
    <property type="project" value="UniProtKB-UniRule"/>
</dbReference>
<dbReference type="PANTHER" id="PTHR19848:SF8">
    <property type="entry name" value="F-BOX AND WD REPEAT DOMAIN CONTAINING 7"/>
    <property type="match status" value="1"/>
</dbReference>
<keyword evidence="5 11" id="KW-0493">Microtubule</keyword>
<evidence type="ECO:0000256" key="8">
    <source>
        <dbReference type="ARBA" id="ARBA00023054"/>
    </source>
</evidence>
<dbReference type="PROSITE" id="PS50896">
    <property type="entry name" value="LISH"/>
    <property type="match status" value="1"/>
</dbReference>
<evidence type="ECO:0000256" key="1">
    <source>
        <dbReference type="ARBA" id="ARBA00022448"/>
    </source>
</evidence>
<evidence type="ECO:0000256" key="13">
    <source>
        <dbReference type="SAM" id="MobiDB-lite"/>
    </source>
</evidence>
<reference evidence="15" key="1">
    <citation type="journal article" date="2016" name="Proc. Natl. Acad. Sci. U.S.A.">
        <title>Lipid metabolic changes in an early divergent fungus govern the establishment of a mutualistic symbiosis with endobacteria.</title>
        <authorList>
            <person name="Lastovetsky O.A."/>
            <person name="Gaspar M.L."/>
            <person name="Mondo S.J."/>
            <person name="LaButti K.M."/>
            <person name="Sandor L."/>
            <person name="Grigoriev I.V."/>
            <person name="Henry S.A."/>
            <person name="Pawlowska T.E."/>
        </authorList>
    </citation>
    <scope>NUCLEOTIDE SEQUENCE [LARGE SCALE GENOMIC DNA]</scope>
    <source>
        <strain evidence="15">ATCC 52814</strain>
    </source>
</reference>
<dbReference type="Pfam" id="PF24951">
    <property type="entry name" value="LisH_PAC1"/>
    <property type="match status" value="1"/>
</dbReference>
<evidence type="ECO:0000256" key="11">
    <source>
        <dbReference type="HAMAP-Rule" id="MF_03141"/>
    </source>
</evidence>
<dbReference type="GO" id="GO:0000132">
    <property type="term" value="P:establishment of mitotic spindle orientation"/>
    <property type="evidence" value="ECO:0007669"/>
    <property type="project" value="UniProtKB-UniRule"/>
</dbReference>
<feature type="repeat" description="WD" evidence="12">
    <location>
        <begin position="106"/>
        <end position="147"/>
    </location>
</feature>
<dbReference type="GO" id="GO:0023052">
    <property type="term" value="P:signaling"/>
    <property type="evidence" value="ECO:0007669"/>
    <property type="project" value="UniProtKB-ARBA"/>
</dbReference>
<comment type="function">
    <text evidence="11">Positively regulates the activity of the minus-end directed microtubule motor protein dynein. May enhance dynein-mediated microtubule sliding by targeting dynein to the microtubule plus end. Required for nuclear migration during vegetative growth as well as development. Required for retrograde early endosome (EE) transport from the hyphal tip. Required for localization of dynein to the mitotic spindle poles. Recruits additional proteins to the dynein complex at SPBs.</text>
</comment>
<dbReference type="EMBL" id="KV922005">
    <property type="protein sequence ID" value="ORE03391.1"/>
    <property type="molecule type" value="Genomic_DNA"/>
</dbReference>
<dbReference type="InterPro" id="IPR006594">
    <property type="entry name" value="LisH"/>
</dbReference>
<evidence type="ECO:0000256" key="4">
    <source>
        <dbReference type="ARBA" id="ARBA00022618"/>
    </source>
</evidence>
<dbReference type="VEuPathDB" id="FungiDB:BCV72DRAFT_32431"/>
<evidence type="ECO:0000256" key="7">
    <source>
        <dbReference type="ARBA" id="ARBA00022776"/>
    </source>
</evidence>
<dbReference type="HAMAP" id="MF_03141">
    <property type="entry name" value="lis1"/>
    <property type="match status" value="1"/>
</dbReference>
<dbReference type="Gene3D" id="2.130.10.10">
    <property type="entry name" value="YVTN repeat-like/Quinoprotein amine dehydrogenase"/>
    <property type="match status" value="1"/>
</dbReference>
<keyword evidence="2 11" id="KW-0963">Cytoplasm</keyword>
<keyword evidence="7 11" id="KW-0498">Mitosis</keyword>
<keyword evidence="1 11" id="KW-0813">Transport</keyword>
<comment type="similarity">
    <text evidence="11">Belongs to the WD repeat LIS1/nudF family.</text>
</comment>
<dbReference type="Pfam" id="PF00400">
    <property type="entry name" value="WD40"/>
    <property type="match status" value="3"/>
</dbReference>
<feature type="region of interest" description="Disordered" evidence="13">
    <location>
        <begin position="87"/>
        <end position="108"/>
    </location>
</feature>
<dbReference type="InterPro" id="IPR056795">
    <property type="entry name" value="PAC1-like_LisH-like_dom"/>
</dbReference>
<dbReference type="InterPro" id="IPR020472">
    <property type="entry name" value="WD40_PAC1"/>
</dbReference>
<dbReference type="GO" id="GO:0000922">
    <property type="term" value="C:spindle pole"/>
    <property type="evidence" value="ECO:0007669"/>
    <property type="project" value="UniProtKB-SubCell"/>
</dbReference>
<keyword evidence="10 11" id="KW-0131">Cell cycle</keyword>
<dbReference type="PROSITE" id="PS50294">
    <property type="entry name" value="WD_REPEATS_REGION"/>
    <property type="match status" value="6"/>
</dbReference>
<comment type="subcellular location">
    <subcellularLocation>
        <location evidence="11">Cytoplasm</location>
        <location evidence="11">Cytoskeleton</location>
    </subcellularLocation>
    <subcellularLocation>
        <location evidence="11">Cytoplasm</location>
        <location evidence="11">Cytoskeleton</location>
        <location evidence="11">Spindle pole</location>
    </subcellularLocation>
    <text evidence="11">Localizes to the plus ends of microtubules at the hyphal tip and the mitotic spindle poles.</text>
</comment>
<evidence type="ECO:0000313" key="15">
    <source>
        <dbReference type="EMBL" id="ORE03391.1"/>
    </source>
</evidence>
<dbReference type="PIRSF" id="PIRSF037647">
    <property type="entry name" value="Dynein_regulator_Lis1"/>
    <property type="match status" value="1"/>
</dbReference>
<dbReference type="FunFam" id="2.130.10.10:FF:000342">
    <property type="entry name" value="Nuclear distribution protein PAC1"/>
    <property type="match status" value="1"/>
</dbReference>
<dbReference type="GO" id="GO:0070840">
    <property type="term" value="F:dynein complex binding"/>
    <property type="evidence" value="ECO:0007669"/>
    <property type="project" value="UniProtKB-UniRule"/>
</dbReference>
<evidence type="ECO:0000259" key="14">
    <source>
        <dbReference type="Pfam" id="PF24951"/>
    </source>
</evidence>
<dbReference type="PROSITE" id="PS50082">
    <property type="entry name" value="WD_REPEATS_2"/>
    <property type="match status" value="7"/>
</dbReference>
<feature type="repeat" description="WD" evidence="12">
    <location>
        <begin position="191"/>
        <end position="232"/>
    </location>
</feature>
<gene>
    <name evidence="11" type="primary">PAC1</name>
    <name evidence="11" type="synonym">LIS1</name>
    <name evidence="15" type="ORF">BCV72DRAFT_32431</name>
</gene>
<dbReference type="Gene3D" id="1.20.960.30">
    <property type="match status" value="1"/>
</dbReference>
<sequence length="414" mass="46735">MNSILSDRQKDELHKAILDYLNSSGFTESFMTLKSETHNEDFVPDPKQKYAGLLEKKWTSVIRLQKKIMELETKSAQLQEEINNAPVRKQTSSTDWIPRPPEKQSMTGHRSPITCVVFHPVYQILASSSEDTTIKIWDFETGEFERTLKGHTKSVQKIAFDPKGNYLVSCSADLTIKVWDVNSDYKCIKTLYGHDHSVSSVAYLPSGDIIVSSSRDRTIKLWDASSGYCTKTLTGHLDWVRSVVPSEDGRYLLTASNDQTARLWDIQTGESKMEFRGHEHVLECAIFAPTNSYQYIQELIGDENKAAKDPLPGQFIITGSRDKTIKLWNSNGQLLHTLVGHDNWVRGLVVHPNGKYLLSASDDKTIKIWDLKTGRCAKTIDAHSHFVTCIAHCNTSPVVATGSVDQTIKLWQCR</sequence>
<keyword evidence="3 12" id="KW-0853">WD repeat</keyword>
<keyword evidence="9 11" id="KW-0206">Cytoskeleton</keyword>
<dbReference type="SMART" id="SM00667">
    <property type="entry name" value="LisH"/>
    <property type="match status" value="1"/>
</dbReference>
<dbReference type="Pfam" id="PF25173">
    <property type="entry name" value="Beta-prop_WDR3_1st"/>
    <property type="match status" value="1"/>
</dbReference>
<dbReference type="GO" id="GO:0016787">
    <property type="term" value="F:hydrolase activity"/>
    <property type="evidence" value="ECO:0007669"/>
    <property type="project" value="UniProtKB-KW"/>
</dbReference>
<dbReference type="SUPFAM" id="SSF109925">
    <property type="entry name" value="Lissencephaly-1 protein (Lis-1, PAF-AH alpha) N-terminal domain"/>
    <property type="match status" value="1"/>
</dbReference>
<dbReference type="GO" id="GO:0051301">
    <property type="term" value="P:cell division"/>
    <property type="evidence" value="ECO:0007669"/>
    <property type="project" value="UniProtKB-KW"/>
</dbReference>
<dbReference type="InterPro" id="IPR015943">
    <property type="entry name" value="WD40/YVTN_repeat-like_dom_sf"/>
</dbReference>
<dbReference type="PRINTS" id="PR00320">
    <property type="entry name" value="GPROTEINBRPT"/>
</dbReference>